<feature type="repeat" description="TPR" evidence="3">
    <location>
        <begin position="1544"/>
        <end position="1577"/>
    </location>
</feature>
<evidence type="ECO:0000256" key="1">
    <source>
        <dbReference type="ARBA" id="ARBA00022737"/>
    </source>
</evidence>
<reference evidence="5 6" key="1">
    <citation type="submission" date="2023-10" db="EMBL/GenBank/DDBJ databases">
        <title>Rubellicoccus peritrichatus gen. nov., sp. nov., isolated from an algae of coral reef tank.</title>
        <authorList>
            <person name="Luo J."/>
        </authorList>
    </citation>
    <scope>NUCLEOTIDE SEQUENCE [LARGE SCALE GENOMIC DNA]</scope>
    <source>
        <strain evidence="5 6">CR14</strain>
    </source>
</reference>
<dbReference type="InterPro" id="IPR051012">
    <property type="entry name" value="CellSynth/LPSAsmb/PSIAsmb"/>
</dbReference>
<protein>
    <submittedName>
        <fullName evidence="5">Tetratricopeptide repeat protein</fullName>
    </submittedName>
</protein>
<feature type="repeat" description="TPR" evidence="3">
    <location>
        <begin position="663"/>
        <end position="696"/>
    </location>
</feature>
<dbReference type="Pfam" id="PF13529">
    <property type="entry name" value="Peptidase_C39_2"/>
    <property type="match status" value="1"/>
</dbReference>
<evidence type="ECO:0000313" key="5">
    <source>
        <dbReference type="EMBL" id="WOO42050.1"/>
    </source>
</evidence>
<name>A0AAQ3LA08_9BACT</name>
<dbReference type="SUPFAM" id="SSF48452">
    <property type="entry name" value="TPR-like"/>
    <property type="match status" value="7"/>
</dbReference>
<evidence type="ECO:0000259" key="4">
    <source>
        <dbReference type="Pfam" id="PF13529"/>
    </source>
</evidence>
<dbReference type="InterPro" id="IPR011990">
    <property type="entry name" value="TPR-like_helical_dom_sf"/>
</dbReference>
<keyword evidence="1" id="KW-0677">Repeat</keyword>
<feature type="repeat" description="TPR" evidence="3">
    <location>
        <begin position="1238"/>
        <end position="1271"/>
    </location>
</feature>
<evidence type="ECO:0000256" key="2">
    <source>
        <dbReference type="ARBA" id="ARBA00022803"/>
    </source>
</evidence>
<dbReference type="PANTHER" id="PTHR45586">
    <property type="entry name" value="TPR REPEAT-CONTAINING PROTEIN PA4667"/>
    <property type="match status" value="1"/>
</dbReference>
<dbReference type="PANTHER" id="PTHR45586:SF13">
    <property type="entry name" value="TPR-REPEAT-CONTAINING PROTEIN"/>
    <property type="match status" value="1"/>
</dbReference>
<organism evidence="5 6">
    <name type="scientific">Rubellicoccus peritrichatus</name>
    <dbReference type="NCBI Taxonomy" id="3080537"/>
    <lineage>
        <taxon>Bacteria</taxon>
        <taxon>Pseudomonadati</taxon>
        <taxon>Verrucomicrobiota</taxon>
        <taxon>Opitutia</taxon>
        <taxon>Puniceicoccales</taxon>
        <taxon>Cerasicoccaceae</taxon>
        <taxon>Rubellicoccus</taxon>
    </lineage>
</organism>
<dbReference type="Pfam" id="PF14559">
    <property type="entry name" value="TPR_19"/>
    <property type="match status" value="1"/>
</dbReference>
<evidence type="ECO:0000256" key="3">
    <source>
        <dbReference type="PROSITE-ProRule" id="PRU00339"/>
    </source>
</evidence>
<keyword evidence="2 3" id="KW-0802">TPR repeat</keyword>
<dbReference type="InterPro" id="IPR039564">
    <property type="entry name" value="Peptidase_C39-like"/>
</dbReference>
<dbReference type="Proteomes" id="UP001304300">
    <property type="component" value="Chromosome"/>
</dbReference>
<keyword evidence="6" id="KW-1185">Reference proteome</keyword>
<sequence length="2058" mass="237728">MSEAIDIVNLRFLNQSSRYLDAYDLIQAEKPVQQWEDGPLKIEAAETLRQIGSPRLADSIVLRAYRNSTDNLTFRIAAVSPVARHRGLWGAWQLIRSVPEGTVDSDSLARLHQKRAQILTSLRDFELTEIAITSAHAAGISKEKELLLKADLLKGQDRADEAHELLVEAAKLVPNSAIAGVRLAESYYERREIERTLKLYDELNQNTQARYITYRYIRILIEQEEYVKAAGQLDALKALGPLSENRVIENTAEIEAEIHFHQGRRNEAVEAARKSSRLFFKIWSENVAKSDDDSPRKVLDVPFIKQDHLTCVPASISALSIFFDHPIDQKTITDALTYDGTPDSTERKWLEDHGWRVREFAVTWEITRTLIDNNLPFALTTRDLYSSHMQAVIGYDAAQGIYYIREPGSPLKFEWLARESEERYKTNGLRGILILPPGMEDPVRDVSLPEEGSYDLLFQFHQALLKHDVNQAVELADALKTLNESPRLCCLARIRLAQYNEDLVAQIEAIDDLLAIAPNDPYYIHQKAWCLRSLGRQEESHGLLRSILQDDDEVNSLPFHLRLMLAESIASDHRYRGETWRLLRRIQTMSSYNSQAYWILGNLLTDMEDFNGAEEATRFASTISYYDEYYAEAYFNKSRRNGNHTHCLEYLVKRVDKLGDKSGKPWVTLADAYACLNKHETMLETIRKGMELNPNDENLLTYSIRALYNNGEMESAFSLLKTSRDVLKSKIWKAEQANLEAAEGHLDKALLLWKEVLGQTSGDRNAISSIAHLTECLTDIEQKQAFLKEQVAEHPRNFSILVDYLISLRHDPEAHWSGLMEARKLFPDRPWIEREAALCAKSRNDFITACELLEHLKKIEPRNAFNLQVAGDIAVMEKDLDKARKLYREAICLDIDSEDSIHGLLDACASMEERIEACRFISDEIQRQVNYGAGISAFGKQIVQVLPLSDALSLMESLVEARPDLWQAWDAVIELYLGINQPAKALEYANRAFERFPYVGPISYRLSSCYETLHQNDKGLAMLQLTVERNPGYGFAIRELSEKLRNTQQKEKAYDLLKRQIRKEPLNETNYGFIGNFYARDGRLQESIDNLKYAVSINPAYGWARERLLHAAKRCMNKEEIIDWVRSLIEKKSWNEHAHICLINFLYDLEGNESALDACNEALERFPTCFDLIDWKAFLLDKIERYEEAIAATEVSGLPYGHAMTLSIRHGLIERNRGNALEAIRLFKQCAEEDPNEYRAWQNLAELYKKQQDFKEEIRSAEEMIRINPLSDDSYWYCADGYRQQRIFDQARSTLYSILEIRIDSEDNILLLLDCCETQEEYKNAFDFLRREIIQQVNYGSAILTFAELAPRIIESDDLLEQLRKIKEARPDLWQSWAALILELKRQALYDELALLISEALELHGHIPRMYQIAAEYYESQGMLDEAIEALREAIKLAPEYYYASRMLVDCLLNRNDLEEATQLARTLVEKQSDVAMNHGYLAIALFRNNDDEQAIDSLFKAIKIDPLYHWARNQLIGEFQKRDRYRELIEFFITESQEDPPSADKYLNLAVIFGRVQLWSDALTAINKTLELAPDSVDARDLKGYYLTELGHYEEALKCCDYEEGNFQEKTQLAMRRGLIEKHSGDWERAARSFKEILKLDALNIVAAKNLTECYEKSKKREYYKAATTWTELEPENAVAFGHLGAACDSIHLPDEAKRAFKRAHQLDPTYLYGTIQYFDNCLKAKDEAAALEVIERLKQVGGSTDYAYYEVSLYCHRKEQEQAWAAFEVLISDPYCSCMDSAFDKLKKSFGKKWFEKKSRVCLQQEQQLPNSLGRFWALCSMEKAGVLRTLYRARKFPPQNITTVYTHIQLLETCGEKQRRYMIRLALYLNRDYYYENKVLYGAVTYALSSVRMYGATVKWASGWAERQDLELWFLLNIGLAMAIKRRFADLYELLDRCYQVIPDHTYDRLIVYVCLFEPRTEIVMRYASQLKRVDTDAIGGILRQYKDLAEMRTLANGLDGTEPDPKGARRLWWVYFRSICFNINEPGYGRRAALFLARKHTINDRKYISQINAE</sequence>
<dbReference type="PROSITE" id="PS50005">
    <property type="entry name" value="TPR"/>
    <property type="match status" value="5"/>
</dbReference>
<feature type="domain" description="Peptidase C39-like" evidence="4">
    <location>
        <begin position="299"/>
        <end position="404"/>
    </location>
</feature>
<gene>
    <name evidence="5" type="ORF">RZN69_03050</name>
</gene>
<feature type="repeat" description="TPR" evidence="3">
    <location>
        <begin position="1068"/>
        <end position="1101"/>
    </location>
</feature>
<proteinExistence type="predicted"/>
<dbReference type="SMART" id="SM00028">
    <property type="entry name" value="TPR"/>
    <property type="match status" value="12"/>
</dbReference>
<dbReference type="RefSeq" id="WP_317834534.1">
    <property type="nucleotide sequence ID" value="NZ_CP136920.1"/>
</dbReference>
<dbReference type="EMBL" id="CP136920">
    <property type="protein sequence ID" value="WOO42050.1"/>
    <property type="molecule type" value="Genomic_DNA"/>
</dbReference>
<dbReference type="Pfam" id="PF13432">
    <property type="entry name" value="TPR_16"/>
    <property type="match status" value="1"/>
</dbReference>
<dbReference type="KEGG" id="puo:RZN69_03050"/>
<evidence type="ECO:0000313" key="6">
    <source>
        <dbReference type="Proteomes" id="UP001304300"/>
    </source>
</evidence>
<dbReference type="Gene3D" id="1.25.40.10">
    <property type="entry name" value="Tetratricopeptide repeat domain"/>
    <property type="match status" value="7"/>
</dbReference>
<dbReference type="InterPro" id="IPR019734">
    <property type="entry name" value="TPR_rpt"/>
</dbReference>
<feature type="repeat" description="TPR" evidence="3">
    <location>
        <begin position="1408"/>
        <end position="1441"/>
    </location>
</feature>
<accession>A0AAQ3LA08</accession>